<evidence type="ECO:0000259" key="2">
    <source>
        <dbReference type="Pfam" id="PF03364"/>
    </source>
</evidence>
<name>A0A351RBH2_9PROT</name>
<sequence>MAHVKKTVLVNHSASCMFLLVDDVEQYPKFLPWCGGVDLILQDDVSTTATLHIDYHGLRQNFTTENKKTFPESMEIKLKNGPFKHLNGAWQFLALSEDACKIEFSLNYEFENHFLEKIIAPVFNHIANTFVDGFVKRANTIYAK</sequence>
<dbReference type="PANTHER" id="PTHR12901">
    <property type="entry name" value="SPERM PROTEIN HOMOLOG"/>
    <property type="match status" value="1"/>
</dbReference>
<dbReference type="Proteomes" id="UP000264313">
    <property type="component" value="Unassembled WGS sequence"/>
</dbReference>
<dbReference type="AlphaFoldDB" id="A0A351RBH2"/>
<comment type="caution">
    <text evidence="3">The sequence shown here is derived from an EMBL/GenBank/DDBJ whole genome shotgun (WGS) entry which is preliminary data.</text>
</comment>
<gene>
    <name evidence="3" type="ORF">DCW48_07420</name>
</gene>
<dbReference type="STRING" id="1132855.GCA_000384255_01760"/>
<evidence type="ECO:0000256" key="1">
    <source>
        <dbReference type="ARBA" id="ARBA00008918"/>
    </source>
</evidence>
<protein>
    <submittedName>
        <fullName evidence="3">Type II toxin-antitoxin system RatA family toxin</fullName>
    </submittedName>
</protein>
<dbReference type="Gene3D" id="3.30.530.20">
    <property type="match status" value="1"/>
</dbReference>
<reference evidence="3 4" key="1">
    <citation type="journal article" date="2018" name="Nat. Biotechnol.">
        <title>A standardized bacterial taxonomy based on genome phylogeny substantially revises the tree of life.</title>
        <authorList>
            <person name="Parks D.H."/>
            <person name="Chuvochina M."/>
            <person name="Waite D.W."/>
            <person name="Rinke C."/>
            <person name="Skarshewski A."/>
            <person name="Chaumeil P.A."/>
            <person name="Hugenholtz P."/>
        </authorList>
    </citation>
    <scope>NUCLEOTIDE SEQUENCE [LARGE SCALE GENOMIC DNA]</scope>
    <source>
        <strain evidence="3">UBA9958</strain>
    </source>
</reference>
<dbReference type="InterPro" id="IPR023393">
    <property type="entry name" value="START-like_dom_sf"/>
</dbReference>
<comment type="similarity">
    <text evidence="1">Belongs to the ribosome association toxin RatA family.</text>
</comment>
<evidence type="ECO:0000313" key="3">
    <source>
        <dbReference type="EMBL" id="HBA09393.1"/>
    </source>
</evidence>
<dbReference type="Pfam" id="PF03364">
    <property type="entry name" value="Polyketide_cyc"/>
    <property type="match status" value="1"/>
</dbReference>
<dbReference type="InterPro" id="IPR005031">
    <property type="entry name" value="COQ10_START"/>
</dbReference>
<organism evidence="3 4">
    <name type="scientific">Methylotenera mobilis</name>
    <dbReference type="NCBI Taxonomy" id="359408"/>
    <lineage>
        <taxon>Bacteria</taxon>
        <taxon>Pseudomonadati</taxon>
        <taxon>Pseudomonadota</taxon>
        <taxon>Betaproteobacteria</taxon>
        <taxon>Nitrosomonadales</taxon>
        <taxon>Methylophilaceae</taxon>
        <taxon>Methylotenera</taxon>
    </lineage>
</organism>
<dbReference type="InterPro" id="IPR044996">
    <property type="entry name" value="COQ10-like"/>
</dbReference>
<dbReference type="CDD" id="cd07813">
    <property type="entry name" value="COQ10p_like"/>
    <property type="match status" value="1"/>
</dbReference>
<dbReference type="GO" id="GO:0045333">
    <property type="term" value="P:cellular respiration"/>
    <property type="evidence" value="ECO:0007669"/>
    <property type="project" value="InterPro"/>
</dbReference>
<dbReference type="PANTHER" id="PTHR12901:SF10">
    <property type="entry name" value="COENZYME Q-BINDING PROTEIN COQ10, MITOCHONDRIAL"/>
    <property type="match status" value="1"/>
</dbReference>
<feature type="domain" description="Coenzyme Q-binding protein COQ10 START" evidence="2">
    <location>
        <begin position="10"/>
        <end position="134"/>
    </location>
</feature>
<dbReference type="EMBL" id="DNAA01000181">
    <property type="protein sequence ID" value="HBA09393.1"/>
    <property type="molecule type" value="Genomic_DNA"/>
</dbReference>
<dbReference type="SUPFAM" id="SSF55961">
    <property type="entry name" value="Bet v1-like"/>
    <property type="match status" value="1"/>
</dbReference>
<accession>A0A351RBH2</accession>
<dbReference type="GO" id="GO:0048039">
    <property type="term" value="F:ubiquinone binding"/>
    <property type="evidence" value="ECO:0007669"/>
    <property type="project" value="InterPro"/>
</dbReference>
<proteinExistence type="inferred from homology"/>
<evidence type="ECO:0000313" key="4">
    <source>
        <dbReference type="Proteomes" id="UP000264313"/>
    </source>
</evidence>